<dbReference type="GO" id="GO:0000271">
    <property type="term" value="P:polysaccharide biosynthetic process"/>
    <property type="evidence" value="ECO:0007669"/>
    <property type="project" value="TreeGrafter"/>
</dbReference>
<dbReference type="AlphaFoldDB" id="A0A0C1ZMQ1"/>
<keyword evidence="5" id="KW-0032">Aminotransferase</keyword>
<comment type="caution">
    <text evidence="5">The sequence shown here is derived from an EMBL/GenBank/DDBJ whole genome shotgun (WGS) entry which is preliminary data.</text>
</comment>
<evidence type="ECO:0000256" key="1">
    <source>
        <dbReference type="ARBA" id="ARBA00037999"/>
    </source>
</evidence>
<dbReference type="Proteomes" id="UP000031599">
    <property type="component" value="Unassembled WGS sequence"/>
</dbReference>
<feature type="modified residue" description="N6-(pyridoxal phosphate)lysine" evidence="3">
    <location>
        <position position="189"/>
    </location>
</feature>
<gene>
    <name evidence="5" type="ORF">DB30_07719</name>
</gene>
<dbReference type="InterPro" id="IPR015422">
    <property type="entry name" value="PyrdxlP-dep_Trfase_small"/>
</dbReference>
<comment type="similarity">
    <text evidence="1 4">Belongs to the DegT/DnrJ/EryC1 family.</text>
</comment>
<feature type="active site" description="Proton acceptor" evidence="2">
    <location>
        <position position="189"/>
    </location>
</feature>
<evidence type="ECO:0000313" key="6">
    <source>
        <dbReference type="Proteomes" id="UP000031599"/>
    </source>
</evidence>
<dbReference type="InterPro" id="IPR015421">
    <property type="entry name" value="PyrdxlP-dep_Trfase_major"/>
</dbReference>
<dbReference type="Pfam" id="PF01041">
    <property type="entry name" value="DegT_DnrJ_EryC1"/>
    <property type="match status" value="1"/>
</dbReference>
<dbReference type="EMBL" id="JMCC02000009">
    <property type="protein sequence ID" value="KIG18704.1"/>
    <property type="molecule type" value="Genomic_DNA"/>
</dbReference>
<reference evidence="5 6" key="1">
    <citation type="submission" date="2014-12" db="EMBL/GenBank/DDBJ databases">
        <title>Genome assembly of Enhygromyxa salina DSM 15201.</title>
        <authorList>
            <person name="Sharma G."/>
            <person name="Subramanian S."/>
        </authorList>
    </citation>
    <scope>NUCLEOTIDE SEQUENCE [LARGE SCALE GENOMIC DNA]</scope>
    <source>
        <strain evidence="5 6">DSM 15201</strain>
    </source>
</reference>
<dbReference type="Gene3D" id="3.90.1150.10">
    <property type="entry name" value="Aspartate Aminotransferase, domain 1"/>
    <property type="match status" value="1"/>
</dbReference>
<proteinExistence type="inferred from homology"/>
<accession>A0A0C1ZMQ1</accession>
<dbReference type="PANTHER" id="PTHR30244">
    <property type="entry name" value="TRANSAMINASE"/>
    <property type="match status" value="1"/>
</dbReference>
<sequence length="365" mass="38781">MAMRPLYSPQIPLSHPVLGDEEVAAVEQVLRAGQLAAGPEVRSFEAEFAAHCGARFGIAVNNGTTALELALRGLGIGPGDEVIVPSFTFIATANAVCMVGARPVFADIDPVTMCVSAATVAPLLSSATAAIIAVHLYGHPAPVDALAALCSKHGCALVEDSAQALGTRWRGRHVGTTGSAGVFSFYATKAVTTGEGGMLITNDPELSERLRMLRNHGAREVGMHLGVGTNARMSEIAAAIGRVQLRGLEARNEARRVHARAYDQALAGVVEHPRCAPDAVHAQHQYTIQVDDRPRLLAALERASVGYGLYYPRPCHMQPAFARERPSLPHTERAAARVVSLPVRHDLAEAERDTVIAAVRRGARE</sequence>
<dbReference type="Gene3D" id="3.40.640.10">
    <property type="entry name" value="Type I PLP-dependent aspartate aminotransferase-like (Major domain)"/>
    <property type="match status" value="1"/>
</dbReference>
<dbReference type="InterPro" id="IPR015424">
    <property type="entry name" value="PyrdxlP-dep_Trfase"/>
</dbReference>
<protein>
    <submittedName>
        <fullName evidence="5">Bacillosamine/Legionaminic acid biosynthesis aminotransferase PglE</fullName>
    </submittedName>
</protein>
<keyword evidence="5" id="KW-0808">Transferase</keyword>
<dbReference type="GO" id="GO:0030170">
    <property type="term" value="F:pyridoxal phosphate binding"/>
    <property type="evidence" value="ECO:0007669"/>
    <property type="project" value="TreeGrafter"/>
</dbReference>
<evidence type="ECO:0000256" key="4">
    <source>
        <dbReference type="RuleBase" id="RU004508"/>
    </source>
</evidence>
<evidence type="ECO:0000313" key="5">
    <source>
        <dbReference type="EMBL" id="KIG18704.1"/>
    </source>
</evidence>
<dbReference type="CDD" id="cd00616">
    <property type="entry name" value="AHBA_syn"/>
    <property type="match status" value="1"/>
</dbReference>
<organism evidence="5 6">
    <name type="scientific">Enhygromyxa salina</name>
    <dbReference type="NCBI Taxonomy" id="215803"/>
    <lineage>
        <taxon>Bacteria</taxon>
        <taxon>Pseudomonadati</taxon>
        <taxon>Myxococcota</taxon>
        <taxon>Polyangia</taxon>
        <taxon>Nannocystales</taxon>
        <taxon>Nannocystaceae</taxon>
        <taxon>Enhygromyxa</taxon>
    </lineage>
</organism>
<dbReference type="InterPro" id="IPR000653">
    <property type="entry name" value="DegT/StrS_aminotransferase"/>
</dbReference>
<dbReference type="GO" id="GO:0008483">
    <property type="term" value="F:transaminase activity"/>
    <property type="evidence" value="ECO:0007669"/>
    <property type="project" value="UniProtKB-KW"/>
</dbReference>
<evidence type="ECO:0000256" key="3">
    <source>
        <dbReference type="PIRSR" id="PIRSR000390-2"/>
    </source>
</evidence>
<dbReference type="PANTHER" id="PTHR30244:SF34">
    <property type="entry name" value="DTDP-4-AMINO-4,6-DIDEOXYGALACTOSE TRANSAMINASE"/>
    <property type="match status" value="1"/>
</dbReference>
<dbReference type="SUPFAM" id="SSF53383">
    <property type="entry name" value="PLP-dependent transferases"/>
    <property type="match status" value="1"/>
</dbReference>
<dbReference type="PIRSF" id="PIRSF000390">
    <property type="entry name" value="PLP_StrS"/>
    <property type="match status" value="1"/>
</dbReference>
<evidence type="ECO:0000256" key="2">
    <source>
        <dbReference type="PIRSR" id="PIRSR000390-1"/>
    </source>
</evidence>
<keyword evidence="3 4" id="KW-0663">Pyridoxal phosphate</keyword>
<name>A0A0C1ZMQ1_9BACT</name>